<dbReference type="SUPFAM" id="SSF55874">
    <property type="entry name" value="ATPase domain of HSP90 chaperone/DNA topoisomerase II/histidine kinase"/>
    <property type="match status" value="1"/>
</dbReference>
<comment type="catalytic activity">
    <reaction evidence="1">
        <text>ATP + protein L-histidine = ADP + protein N-phospho-L-histidine.</text>
        <dbReference type="EC" id="2.7.13.3"/>
    </reaction>
</comment>
<protein>
    <recommendedName>
        <fullName evidence="2">histidine kinase</fullName>
        <ecNumber evidence="2">2.7.13.3</ecNumber>
    </recommendedName>
</protein>
<evidence type="ECO:0000256" key="3">
    <source>
        <dbReference type="ARBA" id="ARBA00022679"/>
    </source>
</evidence>
<dbReference type="GO" id="GO:0000156">
    <property type="term" value="F:phosphorelay response regulator activity"/>
    <property type="evidence" value="ECO:0007669"/>
    <property type="project" value="TreeGrafter"/>
</dbReference>
<keyword evidence="5" id="KW-1133">Transmembrane helix</keyword>
<evidence type="ECO:0000259" key="7">
    <source>
        <dbReference type="PROSITE" id="PS50113"/>
    </source>
</evidence>
<name>A0A7W9EDS5_9SPHN</name>
<dbReference type="InterPro" id="IPR004358">
    <property type="entry name" value="Sig_transdc_His_kin-like_C"/>
</dbReference>
<dbReference type="SMART" id="SM00387">
    <property type="entry name" value="HATPase_c"/>
    <property type="match status" value="1"/>
</dbReference>
<dbReference type="InterPro" id="IPR003594">
    <property type="entry name" value="HATPase_dom"/>
</dbReference>
<dbReference type="RefSeq" id="WP_184014514.1">
    <property type="nucleotide sequence ID" value="NZ_JACIJC010000001.1"/>
</dbReference>
<dbReference type="InterPro" id="IPR000700">
    <property type="entry name" value="PAS-assoc_C"/>
</dbReference>
<dbReference type="InterPro" id="IPR036097">
    <property type="entry name" value="HisK_dim/P_sf"/>
</dbReference>
<dbReference type="PROSITE" id="PS50109">
    <property type="entry name" value="HIS_KIN"/>
    <property type="match status" value="1"/>
</dbReference>
<feature type="transmembrane region" description="Helical" evidence="5">
    <location>
        <begin position="339"/>
        <end position="358"/>
    </location>
</feature>
<dbReference type="AlphaFoldDB" id="A0A7W9EDS5"/>
<dbReference type="Pfam" id="PF08448">
    <property type="entry name" value="PAS_4"/>
    <property type="match status" value="1"/>
</dbReference>
<dbReference type="PROSITE" id="PS50113">
    <property type="entry name" value="PAC"/>
    <property type="match status" value="1"/>
</dbReference>
<reference evidence="8 9" key="1">
    <citation type="submission" date="2020-08" db="EMBL/GenBank/DDBJ databases">
        <title>Genomic Encyclopedia of Type Strains, Phase IV (KMG-IV): sequencing the most valuable type-strain genomes for metagenomic binning, comparative biology and taxonomic classification.</title>
        <authorList>
            <person name="Goeker M."/>
        </authorList>
    </citation>
    <scope>NUCLEOTIDE SEQUENCE [LARGE SCALE GENOMIC DNA]</scope>
    <source>
        <strain evidence="8 9">DSM 25079</strain>
    </source>
</reference>
<dbReference type="Pfam" id="PF05226">
    <property type="entry name" value="CHASE2"/>
    <property type="match status" value="1"/>
</dbReference>
<feature type="transmembrane region" description="Helical" evidence="5">
    <location>
        <begin position="287"/>
        <end position="308"/>
    </location>
</feature>
<dbReference type="InterPro" id="IPR007890">
    <property type="entry name" value="CHASE2"/>
</dbReference>
<dbReference type="SUPFAM" id="SSF55785">
    <property type="entry name" value="PYP-like sensor domain (PAS domain)"/>
    <property type="match status" value="1"/>
</dbReference>
<evidence type="ECO:0000256" key="4">
    <source>
        <dbReference type="ARBA" id="ARBA00022777"/>
    </source>
</evidence>
<dbReference type="PANTHER" id="PTHR42878">
    <property type="entry name" value="TWO-COMPONENT HISTIDINE KINASE"/>
    <property type="match status" value="1"/>
</dbReference>
<evidence type="ECO:0000256" key="1">
    <source>
        <dbReference type="ARBA" id="ARBA00000085"/>
    </source>
</evidence>
<dbReference type="GO" id="GO:0030295">
    <property type="term" value="F:protein kinase activator activity"/>
    <property type="evidence" value="ECO:0007669"/>
    <property type="project" value="TreeGrafter"/>
</dbReference>
<proteinExistence type="predicted"/>
<organism evidence="8 9">
    <name type="scientific">Sphingobium boeckii</name>
    <dbReference type="NCBI Taxonomy" id="1082345"/>
    <lineage>
        <taxon>Bacteria</taxon>
        <taxon>Pseudomonadati</taxon>
        <taxon>Pseudomonadota</taxon>
        <taxon>Alphaproteobacteria</taxon>
        <taxon>Sphingomonadales</taxon>
        <taxon>Sphingomonadaceae</taxon>
        <taxon>Sphingobium</taxon>
    </lineage>
</organism>
<dbReference type="InterPro" id="IPR050351">
    <property type="entry name" value="BphY/WalK/GraS-like"/>
</dbReference>
<sequence length="749" mass="80783">MSLIRRRAALEWVVLCALSVALAGLLSFTNIAVRADNLAYDAISRSQRAAADDEIVIVAIDNRSLAAIGRWPWPRSVHARALDIMAAAKPKAVVYDVLFVEPATPAADDEALGAAMDHGVPVFLPMVLEVPGPDGQPYAALPPIPPLARTMAGSGHVMARPDDDGVMRHISPGEIHGGRCWLHLTQVVHDAITGQRAGCADDNPRLLIPYRGPAGHHRTISFASLAQGEVPPAFLKDKIVLVGAVAAGLGDQYATPMQSREDLMSGVEINANILAGIMRGDMRREAGAGWTMAFACVPLTLLWLGFLLLRPRGNLLLSAALIILIFATSALLLQQADLWLPPAAAAVPILILLPIWGWRRLAAASRYLIEELGRLNEEPGGLGNEAAPVSSGDRIELQMNLLGNAVSRMRALKHFIEESHASLPDATVVTNPDGQIALANDRAHDLFEGCTLRRAEGDALILFDALSKCIAEGGDAIAAIVRRAAEGSTQEQECEIVLDDGRAMLFRLKPGFDPDGRVAFFISRFTDITELRTASRQRDQMLQFLTHDMRAPQASILALLKKPLDAATGKRIEGHARQTLELADNFVQLARAETRQYDVAILDLRDIATEAADQLWDQAEARGIRIALETGDDEILVRGNAPLLMRAAANLIGNAIKYNAQATEVHVSVDALEGQARLSVQDHGRGMSDEELSRLYTRFTRFGETGTDGVGLGLVFVRTVAENHGGAIHCTSTPGEGSCFTLTLPQIME</sequence>
<evidence type="ECO:0000259" key="6">
    <source>
        <dbReference type="PROSITE" id="PS50109"/>
    </source>
</evidence>
<dbReference type="Gene3D" id="3.30.565.10">
    <property type="entry name" value="Histidine kinase-like ATPase, C-terminal domain"/>
    <property type="match status" value="1"/>
</dbReference>
<comment type="caution">
    <text evidence="8">The sequence shown here is derived from an EMBL/GenBank/DDBJ whole genome shotgun (WGS) entry which is preliminary data.</text>
</comment>
<dbReference type="SUPFAM" id="SSF47384">
    <property type="entry name" value="Homodimeric domain of signal transducing histidine kinase"/>
    <property type="match status" value="1"/>
</dbReference>
<feature type="domain" description="PAC" evidence="7">
    <location>
        <begin position="490"/>
        <end position="540"/>
    </location>
</feature>
<keyword evidence="5" id="KW-0472">Membrane</keyword>
<dbReference type="PRINTS" id="PR00344">
    <property type="entry name" value="BCTRLSENSOR"/>
</dbReference>
<keyword evidence="5" id="KW-0812">Transmembrane</keyword>
<keyword evidence="9" id="KW-1185">Reference proteome</keyword>
<dbReference type="InterPro" id="IPR036890">
    <property type="entry name" value="HATPase_C_sf"/>
</dbReference>
<dbReference type="PIRSF" id="PIRSF037347">
    <property type="entry name" value="STHK_CHASE2_PAS_prd"/>
    <property type="match status" value="1"/>
</dbReference>
<dbReference type="SMART" id="SM01080">
    <property type="entry name" value="CHASE2"/>
    <property type="match status" value="1"/>
</dbReference>
<keyword evidence="3" id="KW-0808">Transferase</keyword>
<dbReference type="GO" id="GO:0000155">
    <property type="term" value="F:phosphorelay sensor kinase activity"/>
    <property type="evidence" value="ECO:0007669"/>
    <property type="project" value="InterPro"/>
</dbReference>
<dbReference type="Proteomes" id="UP000549617">
    <property type="component" value="Unassembled WGS sequence"/>
</dbReference>
<dbReference type="InterPro" id="IPR005467">
    <property type="entry name" value="His_kinase_dom"/>
</dbReference>
<dbReference type="Gene3D" id="3.30.450.20">
    <property type="entry name" value="PAS domain"/>
    <property type="match status" value="1"/>
</dbReference>
<dbReference type="Pfam" id="PF02518">
    <property type="entry name" value="HATPase_c"/>
    <property type="match status" value="1"/>
</dbReference>
<dbReference type="EMBL" id="JACIJC010000001">
    <property type="protein sequence ID" value="MBB5684275.1"/>
    <property type="molecule type" value="Genomic_DNA"/>
</dbReference>
<gene>
    <name evidence="8" type="ORF">FHS49_000266</name>
</gene>
<dbReference type="InterPro" id="IPR013656">
    <property type="entry name" value="PAS_4"/>
</dbReference>
<dbReference type="InterPro" id="IPR035965">
    <property type="entry name" value="PAS-like_dom_sf"/>
</dbReference>
<evidence type="ECO:0000256" key="5">
    <source>
        <dbReference type="SAM" id="Phobius"/>
    </source>
</evidence>
<feature type="domain" description="Histidine kinase" evidence="6">
    <location>
        <begin position="544"/>
        <end position="748"/>
    </location>
</feature>
<feature type="transmembrane region" description="Helical" evidence="5">
    <location>
        <begin position="315"/>
        <end position="333"/>
    </location>
</feature>
<dbReference type="EC" id="2.7.13.3" evidence="2"/>
<evidence type="ECO:0000313" key="8">
    <source>
        <dbReference type="EMBL" id="MBB5684275.1"/>
    </source>
</evidence>
<dbReference type="GO" id="GO:0007234">
    <property type="term" value="P:osmosensory signaling via phosphorelay pathway"/>
    <property type="evidence" value="ECO:0007669"/>
    <property type="project" value="TreeGrafter"/>
</dbReference>
<dbReference type="PANTHER" id="PTHR42878:SF12">
    <property type="entry name" value="SENSOR HISTIDINE KINASE YCBM"/>
    <property type="match status" value="1"/>
</dbReference>
<dbReference type="InterPro" id="IPR017181">
    <property type="entry name" value="Sig_transdc_His_kin_CHASE2"/>
</dbReference>
<accession>A0A7W9EDS5</accession>
<keyword evidence="4 8" id="KW-0418">Kinase</keyword>
<evidence type="ECO:0000256" key="2">
    <source>
        <dbReference type="ARBA" id="ARBA00012438"/>
    </source>
</evidence>
<evidence type="ECO:0000313" key="9">
    <source>
        <dbReference type="Proteomes" id="UP000549617"/>
    </source>
</evidence>
<dbReference type="CDD" id="cd00075">
    <property type="entry name" value="HATPase"/>
    <property type="match status" value="1"/>
</dbReference>